<evidence type="ECO:0000313" key="2">
    <source>
        <dbReference type="EMBL" id="EJK71958.1"/>
    </source>
</evidence>
<feature type="region of interest" description="Disordered" evidence="1">
    <location>
        <begin position="583"/>
        <end position="608"/>
    </location>
</feature>
<feature type="region of interest" description="Disordered" evidence="1">
    <location>
        <begin position="226"/>
        <end position="256"/>
    </location>
</feature>
<accession>K0SZZ3</accession>
<dbReference type="OrthoDB" id="10678858at2759"/>
<evidence type="ECO:0000256" key="1">
    <source>
        <dbReference type="SAM" id="MobiDB-lite"/>
    </source>
</evidence>
<dbReference type="AlphaFoldDB" id="K0SZZ3"/>
<feature type="compositionally biased region" description="Basic and acidic residues" evidence="1">
    <location>
        <begin position="358"/>
        <end position="377"/>
    </location>
</feature>
<feature type="region of interest" description="Disordered" evidence="1">
    <location>
        <begin position="445"/>
        <end position="518"/>
    </location>
</feature>
<feature type="region of interest" description="Disordered" evidence="1">
    <location>
        <begin position="300"/>
        <end position="393"/>
    </location>
</feature>
<dbReference type="Proteomes" id="UP000266841">
    <property type="component" value="Unassembled WGS sequence"/>
</dbReference>
<organism evidence="2 3">
    <name type="scientific">Thalassiosira oceanica</name>
    <name type="common">Marine diatom</name>
    <dbReference type="NCBI Taxonomy" id="159749"/>
    <lineage>
        <taxon>Eukaryota</taxon>
        <taxon>Sar</taxon>
        <taxon>Stramenopiles</taxon>
        <taxon>Ochrophyta</taxon>
        <taxon>Bacillariophyta</taxon>
        <taxon>Coscinodiscophyceae</taxon>
        <taxon>Thalassiosirophycidae</taxon>
        <taxon>Thalassiosirales</taxon>
        <taxon>Thalassiosiraceae</taxon>
        <taxon>Thalassiosira</taxon>
    </lineage>
</organism>
<evidence type="ECO:0000313" key="3">
    <source>
        <dbReference type="Proteomes" id="UP000266841"/>
    </source>
</evidence>
<feature type="compositionally biased region" description="Basic residues" evidence="1">
    <location>
        <begin position="502"/>
        <end position="518"/>
    </location>
</feature>
<gene>
    <name evidence="2" type="ORF">THAOC_06550</name>
</gene>
<dbReference type="EMBL" id="AGNL01006545">
    <property type="protein sequence ID" value="EJK71958.1"/>
    <property type="molecule type" value="Genomic_DNA"/>
</dbReference>
<protein>
    <submittedName>
        <fullName evidence="2">Uncharacterized protein</fullName>
    </submittedName>
</protein>
<feature type="compositionally biased region" description="Basic residues" evidence="1">
    <location>
        <begin position="119"/>
        <end position="128"/>
    </location>
</feature>
<feature type="compositionally biased region" description="Pro residues" evidence="1">
    <location>
        <begin position="30"/>
        <end position="44"/>
    </location>
</feature>
<feature type="compositionally biased region" description="Acidic residues" evidence="1">
    <location>
        <begin position="236"/>
        <end position="245"/>
    </location>
</feature>
<reference evidence="2 3" key="1">
    <citation type="journal article" date="2012" name="Genome Biol.">
        <title>Genome and low-iron response of an oceanic diatom adapted to chronic iron limitation.</title>
        <authorList>
            <person name="Lommer M."/>
            <person name="Specht M."/>
            <person name="Roy A.S."/>
            <person name="Kraemer L."/>
            <person name="Andreson R."/>
            <person name="Gutowska M.A."/>
            <person name="Wolf J."/>
            <person name="Bergner S.V."/>
            <person name="Schilhabel M.B."/>
            <person name="Klostermeier U.C."/>
            <person name="Beiko R.G."/>
            <person name="Rosenstiel P."/>
            <person name="Hippler M."/>
            <person name="Laroche J."/>
        </authorList>
    </citation>
    <scope>NUCLEOTIDE SEQUENCE [LARGE SCALE GENOMIC DNA]</scope>
    <source>
        <strain evidence="2 3">CCMP1005</strain>
    </source>
</reference>
<feature type="region of interest" description="Disordered" evidence="1">
    <location>
        <begin position="1"/>
        <end position="128"/>
    </location>
</feature>
<proteinExistence type="predicted"/>
<comment type="caution">
    <text evidence="2">The sequence shown here is derived from an EMBL/GenBank/DDBJ whole genome shotgun (WGS) entry which is preliminary data.</text>
</comment>
<feature type="compositionally biased region" description="Basic and acidic residues" evidence="1">
    <location>
        <begin position="80"/>
        <end position="109"/>
    </location>
</feature>
<dbReference type="eggNOG" id="ENOG502QYS5">
    <property type="taxonomic scope" value="Eukaryota"/>
</dbReference>
<feature type="compositionally biased region" description="Basic residues" evidence="1">
    <location>
        <begin position="586"/>
        <end position="608"/>
    </location>
</feature>
<keyword evidence="3" id="KW-1185">Reference proteome</keyword>
<feature type="compositionally biased region" description="Basic and acidic residues" evidence="1">
    <location>
        <begin position="300"/>
        <end position="342"/>
    </location>
</feature>
<name>K0SZZ3_THAOC</name>
<sequence>MKSGFGRGEDGEMPSLMESDASDGSRDQLPAPPSRPRLVPPRPPEMSTSYQELRASYQYDDDDCSEYSVSDGGDSLSEDSMDRARPSQRRERGQAGHRPDAPDCTDNGRDPVLGGRQKSSSRRRRSVLSRRFSLEGTTIYASPHMADLDRLLRSDYSGLRLKTNGTCSFLYEGTRFSVETSQDTPGEYLLYSSLGTLREIQARNRKNVLKLMALWNEDLQTRARVDMSRRSSVDSETLDSADDGGEPAMLRIDSSKGDGNNPHVAFIYYGRLDSIEDTDHFREILDDFVDDALEFGDRLDGSVGGRHDGDSGNRLRDGVGRSSRDPPENDARFRDSRSRDGNSESIPSLDPLDEQDALSDREKTPDHHPDAKPDQPKYDTNAPASHKMGSVFSKIKRGFKGRRDDIGSKAFIDPSNSQCAFVVDKATVKNEGGVSVRLNLSKSAASFNDSHGSKGFGNSARGKSLNRSEPLIHASSGNRREGSFHGSSGRRSSSNHDDDHHYHGHHGGHRSGSRHARLPQRRPALLQRSIAVQVQVVSQPVVVAPRIGNERVVPSPSRELEELPPRTTTVIAGPLSHVRPRLQLQPKHRHLRRQGLPPRRRGRKEARE</sequence>